<comment type="function">
    <text evidence="6">Accepts electrons from ETF and reduces ubiquinone.</text>
</comment>
<feature type="domain" description="ETF-QO/FixX C-terminal" evidence="7">
    <location>
        <begin position="94"/>
        <end position="166"/>
    </location>
</feature>
<evidence type="ECO:0000313" key="9">
    <source>
        <dbReference type="Proteomes" id="UP000288805"/>
    </source>
</evidence>
<evidence type="ECO:0000256" key="6">
    <source>
        <dbReference type="RuleBase" id="RU366068"/>
    </source>
</evidence>
<keyword evidence="6" id="KW-0285">Flavoprotein</keyword>
<dbReference type="SUPFAM" id="SSF54862">
    <property type="entry name" value="4Fe-4S ferredoxins"/>
    <property type="match status" value="1"/>
</dbReference>
<dbReference type="PANTHER" id="PTHR10617">
    <property type="entry name" value="ELECTRON TRANSFER FLAVOPROTEIN-UBIQUINONE OXIDOREDUCTASE"/>
    <property type="match status" value="1"/>
</dbReference>
<dbReference type="Gene3D" id="3.30.70.20">
    <property type="match status" value="1"/>
</dbReference>
<comment type="caution">
    <text evidence="8">The sequence shown here is derived from an EMBL/GenBank/DDBJ whole genome shotgun (WGS) entry which is preliminary data.</text>
</comment>
<proteinExistence type="predicted"/>
<dbReference type="InterPro" id="IPR040156">
    <property type="entry name" value="ETF-QO"/>
</dbReference>
<reference evidence="8 9" key="1">
    <citation type="journal article" date="2018" name="PLoS Genet.">
        <title>Population sequencing reveals clonal diversity and ancestral inbreeding in the grapevine cultivar Chardonnay.</title>
        <authorList>
            <person name="Roach M.J."/>
            <person name="Johnson D.L."/>
            <person name="Bohlmann J."/>
            <person name="van Vuuren H.J."/>
            <person name="Jones S.J."/>
            <person name="Pretorius I.S."/>
            <person name="Schmidt S.A."/>
            <person name="Borneman A.R."/>
        </authorList>
    </citation>
    <scope>NUCLEOTIDE SEQUENCE [LARGE SCALE GENOMIC DNA]</scope>
    <source>
        <strain evidence="9">cv. Chardonnay</strain>
        <tissue evidence="8">Leaf</tissue>
    </source>
</reference>
<evidence type="ECO:0000256" key="3">
    <source>
        <dbReference type="ARBA" id="ARBA00022982"/>
    </source>
</evidence>
<keyword evidence="5 6" id="KW-0411">Iron-sulfur</keyword>
<organism evidence="8 9">
    <name type="scientific">Vitis vinifera</name>
    <name type="common">Grape</name>
    <dbReference type="NCBI Taxonomy" id="29760"/>
    <lineage>
        <taxon>Eukaryota</taxon>
        <taxon>Viridiplantae</taxon>
        <taxon>Streptophyta</taxon>
        <taxon>Embryophyta</taxon>
        <taxon>Tracheophyta</taxon>
        <taxon>Spermatophyta</taxon>
        <taxon>Magnoliopsida</taxon>
        <taxon>eudicotyledons</taxon>
        <taxon>Gunneridae</taxon>
        <taxon>Pentapetalae</taxon>
        <taxon>rosids</taxon>
        <taxon>Vitales</taxon>
        <taxon>Vitaceae</taxon>
        <taxon>Viteae</taxon>
        <taxon>Vitis</taxon>
    </lineage>
</organism>
<keyword evidence="1 6" id="KW-0813">Transport</keyword>
<dbReference type="Proteomes" id="UP000288805">
    <property type="component" value="Unassembled WGS sequence"/>
</dbReference>
<evidence type="ECO:0000256" key="4">
    <source>
        <dbReference type="ARBA" id="ARBA00023004"/>
    </source>
</evidence>
<dbReference type="GO" id="GO:0046872">
    <property type="term" value="F:metal ion binding"/>
    <property type="evidence" value="ECO:0007669"/>
    <property type="project" value="UniProtKB-KW"/>
</dbReference>
<keyword evidence="2 6" id="KW-0479">Metal-binding</keyword>
<dbReference type="EC" id="1.5.5.1" evidence="6"/>
<name>A0A438I584_VITVI</name>
<keyword evidence="6 8" id="KW-0830">Ubiquinone</keyword>
<dbReference type="PANTHER" id="PTHR10617:SF107">
    <property type="entry name" value="ELECTRON TRANSFER FLAVOPROTEIN-UBIQUINONE OXIDOREDUCTASE, MITOCHONDRIAL"/>
    <property type="match status" value="1"/>
</dbReference>
<comment type="cofactor">
    <cofactor evidence="6">
        <name>[4Fe-4S] cluster</name>
        <dbReference type="ChEBI" id="CHEBI:49883"/>
    </cofactor>
    <text evidence="6">Binds 1 [4Fe-4S] cluster.</text>
</comment>
<evidence type="ECO:0000259" key="7">
    <source>
        <dbReference type="Pfam" id="PF05187"/>
    </source>
</evidence>
<dbReference type="EMBL" id="QGNW01000141">
    <property type="protein sequence ID" value="RVW91852.1"/>
    <property type="molecule type" value="Genomic_DNA"/>
</dbReference>
<evidence type="ECO:0000256" key="5">
    <source>
        <dbReference type="ARBA" id="ARBA00023014"/>
    </source>
</evidence>
<comment type="cofactor">
    <cofactor evidence="6">
        <name>FAD</name>
        <dbReference type="ChEBI" id="CHEBI:57692"/>
    </cofactor>
</comment>
<keyword evidence="4 6" id="KW-0408">Iron</keyword>
<keyword evidence="6" id="KW-0560">Oxidoreductase</keyword>
<evidence type="ECO:0000256" key="2">
    <source>
        <dbReference type="ARBA" id="ARBA00022723"/>
    </source>
</evidence>
<evidence type="ECO:0000313" key="8">
    <source>
        <dbReference type="EMBL" id="RVW91852.1"/>
    </source>
</evidence>
<dbReference type="GO" id="GO:0051539">
    <property type="term" value="F:4 iron, 4 sulfur cluster binding"/>
    <property type="evidence" value="ECO:0007669"/>
    <property type="project" value="UniProtKB-UniRule"/>
</dbReference>
<gene>
    <name evidence="8" type="primary">Os10g0516300</name>
    <name evidence="8" type="ORF">CK203_030275</name>
</gene>
<sequence length="421" mass="46653">MFFAGMLAAEAAFDVLHEGSSMEKYWDGLRNSWIWEELHKARNYRPAFEYGLIPGLALSALEQSPLTLKHGKPDHEATDVAQLHSPIQYLKPDGIVSFDVPTSLYRSNTNHDHDQPSHLHLRDPQIPDRVNLPDFAGPESRYCPARVYEYVPDEKGELRLQINAQIVYTARHAISRTQSKILSGRCQKVAGARLFSYVDYPQVLIVAANKGSCTKPTIIHPPKNKSLANAQSSECDMEAQCRNLNGCLVEGYSSIVISWVLLKTFCFGLSSDEKTLDLDPASKALKELIAFFVRDTCWLSQERGLADPQNYAPFGLSKQNHAPLQRARMLFYLEGLNQPISQLVHSSSHHSFTAEELVSDAFSFWLGEAIDPRIFRSPASGAVDAAEADAAYENESGAAETAVQLKSVHGLIVGINCAPVP</sequence>
<dbReference type="GO" id="GO:0004174">
    <property type="term" value="F:electron-transferring-flavoprotein dehydrogenase activity"/>
    <property type="evidence" value="ECO:0007669"/>
    <property type="project" value="UniProtKB-UniRule"/>
</dbReference>
<dbReference type="AlphaFoldDB" id="A0A438I584"/>
<protein>
    <recommendedName>
        <fullName evidence="6">Electron transfer flavoprotein-ubiquinone oxidoreductase</fullName>
        <shortName evidence="6">ETF-QO</shortName>
        <ecNumber evidence="6">1.5.5.1</ecNumber>
    </recommendedName>
</protein>
<keyword evidence="6" id="KW-0274">FAD</keyword>
<dbReference type="Pfam" id="PF05187">
    <property type="entry name" value="Fer4_ETF_QO"/>
    <property type="match status" value="1"/>
</dbReference>
<dbReference type="Gene3D" id="3.30.9.90">
    <property type="match status" value="1"/>
</dbReference>
<comment type="catalytic activity">
    <reaction evidence="6">
        <text>a ubiquinone + reduced [electron-transfer flavoprotein] = a ubiquinol + oxidized [electron-transfer flavoprotein] + H(+)</text>
        <dbReference type="Rhea" id="RHEA:24052"/>
        <dbReference type="Rhea" id="RHEA-COMP:9565"/>
        <dbReference type="Rhea" id="RHEA-COMP:9566"/>
        <dbReference type="Rhea" id="RHEA-COMP:10685"/>
        <dbReference type="Rhea" id="RHEA-COMP:10686"/>
        <dbReference type="ChEBI" id="CHEBI:15378"/>
        <dbReference type="ChEBI" id="CHEBI:16389"/>
        <dbReference type="ChEBI" id="CHEBI:17976"/>
        <dbReference type="ChEBI" id="CHEBI:57692"/>
        <dbReference type="ChEBI" id="CHEBI:58307"/>
        <dbReference type="EC" id="1.5.5.1"/>
    </reaction>
</comment>
<evidence type="ECO:0000256" key="1">
    <source>
        <dbReference type="ARBA" id="ARBA00022448"/>
    </source>
</evidence>
<keyword evidence="3 6" id="KW-0249">Electron transport</keyword>
<dbReference type="InterPro" id="IPR007859">
    <property type="entry name" value="ETF-QO/FixX_C"/>
</dbReference>
<accession>A0A438I584</accession>